<feature type="region of interest" description="Disordered" evidence="1">
    <location>
        <begin position="98"/>
        <end position="140"/>
    </location>
</feature>
<dbReference type="Pfam" id="PF13251">
    <property type="entry name" value="DUF4042"/>
    <property type="match status" value="1"/>
</dbReference>
<dbReference type="InterPro" id="IPR025283">
    <property type="entry name" value="DUF4042"/>
</dbReference>
<dbReference type="EMBL" id="PGGS01000005">
    <property type="protein sequence ID" value="PNH12673.1"/>
    <property type="molecule type" value="Genomic_DNA"/>
</dbReference>
<dbReference type="PANTHER" id="PTHR13366">
    <property type="entry name" value="MALARIA ANTIGEN-RELATED"/>
    <property type="match status" value="1"/>
</dbReference>
<dbReference type="PANTHER" id="PTHR13366:SF0">
    <property type="entry name" value="HEAT REPEAT-CONTAINING PROTEIN 6"/>
    <property type="match status" value="1"/>
</dbReference>
<dbReference type="Proteomes" id="UP000236333">
    <property type="component" value="Unassembled WGS sequence"/>
</dbReference>
<feature type="region of interest" description="Disordered" evidence="1">
    <location>
        <begin position="1013"/>
        <end position="1040"/>
    </location>
</feature>
<evidence type="ECO:0000313" key="3">
    <source>
        <dbReference type="EMBL" id="PNH12673.1"/>
    </source>
</evidence>
<dbReference type="SUPFAM" id="SSF48371">
    <property type="entry name" value="ARM repeat"/>
    <property type="match status" value="2"/>
</dbReference>
<evidence type="ECO:0000313" key="4">
    <source>
        <dbReference type="Proteomes" id="UP000236333"/>
    </source>
</evidence>
<dbReference type="OrthoDB" id="541689at2759"/>
<feature type="compositionally biased region" description="Low complexity" evidence="1">
    <location>
        <begin position="724"/>
        <end position="783"/>
    </location>
</feature>
<evidence type="ECO:0000259" key="2">
    <source>
        <dbReference type="Pfam" id="PF13251"/>
    </source>
</evidence>
<feature type="domain" description="DUF4042" evidence="2">
    <location>
        <begin position="426"/>
        <end position="578"/>
    </location>
</feature>
<sequence length="1636" mass="160454">MSWRTQARGTSAWRRVLEPLRQVRCNLVEDLSFLVQQLLGASSTIGTAAGSRVRDAPTHIALCRLLSSLTPARPLRLHAPAANLILGALRQWADAAADDATSHQPSTAALAAPSAPNLSIPAGAAPSPAPTDADAHPVSAAAAAPASTSLQLEALAALAALLPEHLGLLSEHERAAQLAALQSLLVPPPQAAQSAAQTRGSVADLLESQCIALATLAACCTRQLGPAPPGASASPADGSSTGAGLSVEEVGSFLAAAASLLQACALRSRPVEDAAHSRLYAALARAVQAAVAEGRAAWVPRAALLAEGLQRFLTYGVQATLAATTAAAAGAGAAQPAAAAAAGSPAPAAAAAPGGGGGNRYCPPHLRRRRESAADGAACSDSDMSDTEHSAPPSRSASTSGAAAPGLGLGSAGLGGGAVDRFRSSRVRLAALSCVQEMVKGDPRALQPHWAALLPLQSPLQLRPLTPHLLTVLLYDPLIKVRALAAATIASLLDGTAQRTILAVAEARSTTSRAPVRGFLTLSLSLGQLLLGAHAGLLHAVAHEGSALVLPGVLRALVVLMSATPYERLPPELLPEILTVRLGVCAGAGDGERVLRARWAALSDGAAASGPTSAAELGPIHAAYLACLAECFSTKQPSAGLAAHLQGPEGGAGRLVRELLELGQDGGAAAVLRIEALGALKGLAAHYTFALPQRVWRQLLATAAVGLGPTASAPTTPRGGGPASRTPPHGGPPSRTSSSSSLSNLGGPTSGPSRGASGRWGSSAAAAGPPQQQQEGQRGASASTSPEDKAAQLSVKVVSDYLAAVARQYGLDPSGGGGAAAAGGEMDGPAAGPGGGPPPSPGVVPLAAALPQQLRQQQQQLAALSPVSVASEEERDAGMAQLVGMWGEAVELLVPAATSHASYMVRSAGLACLGELPEPVFSGLALPLQQRLLALLSAAAGSDTVPAVRAAACKSLGLAAAFPAVLAASQLSGQVTRALLAGLRDPVLSVRIAASWAVANLCDAYRKRLEAAEAGGGPDGSGQGGWGEREQAGEQGGVGAPAALQSRWQSNAAASTSASSAAAAAAVASSPRASPSAAPAAAAALAAHHYAQLAALCGGAIVATQDVDKVRANGIRAVGNLLAALSPDMAAGLAGGSGGGGGGGRRAGADGGAAAAGGAGRGRGGFGAAEQGLRPQGSGWGRGRSPAAPAGGRPQAGTPAAAASGEPGGGAARGGGLDLEAWLDSALTYLQSALTTGNMKVQWNACYAALGLLRNAPLMAHPRVGGRAAPLLLLLVMLVRDSANYKIRTHAAAALAALPSREAYADVLPDALLVVAAALEALSGGGGGGANPAAAGGGGGGGNASGAPGARAAASSDKGGERDPDGEGGGGGGEGDGAEGRFPNYRYAAGLSAQLRATLVRLLSLSQPPDARRVREAMARRADFLHACLTEQLAEAVAPLRLLLAAGGAAGGGGLGGIVVLGGGGGGGDGGALELPPDPFGLSGSGSGRVASPHNGPGSRSLAALLEGLSLQADAGAASPAPALAAQDGCGSLPPSPRAKAPAPEGAAGDGAAAAAVARALGGSRPALTVEVHAAAAAIGADAGTECGRAWRRVSALLGALRGFSELLSQLGPACEPLLRDVQRALGQAASPRTPR</sequence>
<feature type="region of interest" description="Disordered" evidence="1">
    <location>
        <begin position="813"/>
        <end position="845"/>
    </location>
</feature>
<feature type="compositionally biased region" description="Low complexity" evidence="1">
    <location>
        <begin position="105"/>
        <end position="140"/>
    </location>
</feature>
<dbReference type="InterPro" id="IPR052107">
    <property type="entry name" value="HEAT6"/>
</dbReference>
<feature type="region of interest" description="Disordered" evidence="1">
    <location>
        <begin position="1470"/>
        <end position="1498"/>
    </location>
</feature>
<accession>A0A2J8AJJ2</accession>
<name>A0A2J8AJJ2_9CHLO</name>
<protein>
    <submittedName>
        <fullName evidence="3">HEAT repeat-containing protein 6</fullName>
    </submittedName>
</protein>
<feature type="compositionally biased region" description="Gly residues" evidence="1">
    <location>
        <begin position="1014"/>
        <end position="1026"/>
    </location>
</feature>
<feature type="region of interest" description="Disordered" evidence="1">
    <location>
        <begin position="709"/>
        <end position="788"/>
    </location>
</feature>
<gene>
    <name evidence="3" type="ORF">TSOC_000373</name>
</gene>
<comment type="caution">
    <text evidence="3">The sequence shown here is derived from an EMBL/GenBank/DDBJ whole genome shotgun (WGS) entry which is preliminary data.</text>
</comment>
<dbReference type="Gene3D" id="1.25.10.10">
    <property type="entry name" value="Leucine-rich Repeat Variant"/>
    <property type="match status" value="1"/>
</dbReference>
<feature type="region of interest" description="Disordered" evidence="1">
    <location>
        <begin position="1160"/>
        <end position="1212"/>
    </location>
</feature>
<reference evidence="3 4" key="1">
    <citation type="journal article" date="2017" name="Mol. Biol. Evol.">
        <title>The 4-celled Tetrabaena socialis nuclear genome reveals the essential components for genetic control of cell number at the origin of multicellularity in the volvocine lineage.</title>
        <authorList>
            <person name="Featherston J."/>
            <person name="Arakaki Y."/>
            <person name="Hanschen E.R."/>
            <person name="Ferris P.J."/>
            <person name="Michod R.E."/>
            <person name="Olson B.J.S.C."/>
            <person name="Nozaki H."/>
            <person name="Durand P.M."/>
        </authorList>
    </citation>
    <scope>NUCLEOTIDE SEQUENCE [LARGE SCALE GENOMIC DNA]</scope>
    <source>
        <strain evidence="3 4">NIES-571</strain>
    </source>
</reference>
<feature type="compositionally biased region" description="Low complexity" evidence="1">
    <location>
        <begin position="1345"/>
        <end position="1357"/>
    </location>
</feature>
<evidence type="ECO:0000256" key="1">
    <source>
        <dbReference type="SAM" id="MobiDB-lite"/>
    </source>
</evidence>
<feature type="region of interest" description="Disordered" evidence="1">
    <location>
        <begin position="1136"/>
        <end position="1155"/>
    </location>
</feature>
<feature type="region of interest" description="Disordered" evidence="1">
    <location>
        <begin position="346"/>
        <end position="365"/>
    </location>
</feature>
<organism evidence="3 4">
    <name type="scientific">Tetrabaena socialis</name>
    <dbReference type="NCBI Taxonomy" id="47790"/>
    <lineage>
        <taxon>Eukaryota</taxon>
        <taxon>Viridiplantae</taxon>
        <taxon>Chlorophyta</taxon>
        <taxon>core chlorophytes</taxon>
        <taxon>Chlorophyceae</taxon>
        <taxon>CS clade</taxon>
        <taxon>Chlamydomonadales</taxon>
        <taxon>Tetrabaenaceae</taxon>
        <taxon>Tetrabaena</taxon>
    </lineage>
</organism>
<feature type="region of interest" description="Disordered" evidence="1">
    <location>
        <begin position="1336"/>
        <end position="1379"/>
    </location>
</feature>
<feature type="compositionally biased region" description="Low complexity" evidence="1">
    <location>
        <begin position="1183"/>
        <end position="1205"/>
    </location>
</feature>
<feature type="compositionally biased region" description="Low complexity" evidence="1">
    <location>
        <begin position="390"/>
        <end position="403"/>
    </location>
</feature>
<feature type="region of interest" description="Disordered" evidence="1">
    <location>
        <begin position="370"/>
        <end position="403"/>
    </location>
</feature>
<dbReference type="InterPro" id="IPR011989">
    <property type="entry name" value="ARM-like"/>
</dbReference>
<proteinExistence type="predicted"/>
<dbReference type="InterPro" id="IPR016024">
    <property type="entry name" value="ARM-type_fold"/>
</dbReference>
<feature type="region of interest" description="Disordered" evidence="1">
    <location>
        <begin position="1524"/>
        <end position="1548"/>
    </location>
</feature>
<feature type="compositionally biased region" description="Low complexity" evidence="1">
    <location>
        <begin position="1539"/>
        <end position="1548"/>
    </location>
</feature>
<keyword evidence="4" id="KW-1185">Reference proteome</keyword>